<dbReference type="Pfam" id="PF03807">
    <property type="entry name" value="F420_oxidored"/>
    <property type="match status" value="1"/>
</dbReference>
<keyword evidence="4" id="KW-1185">Reference proteome</keyword>
<feature type="domain" description="Pyrroline-5-carboxylate reductase catalytic N-terminal" evidence="1">
    <location>
        <begin position="4"/>
        <end position="83"/>
    </location>
</feature>
<dbReference type="SUPFAM" id="SSF51735">
    <property type="entry name" value="NAD(P)-binding Rossmann-fold domains"/>
    <property type="match status" value="1"/>
</dbReference>
<dbReference type="InterPro" id="IPR008927">
    <property type="entry name" value="6-PGluconate_DH-like_C_sf"/>
</dbReference>
<dbReference type="RefSeq" id="WP_101250507.1">
    <property type="nucleotide sequence ID" value="NZ_PIUM01000009.1"/>
</dbReference>
<dbReference type="InterPro" id="IPR028939">
    <property type="entry name" value="P5C_Rdtase_cat_N"/>
</dbReference>
<gene>
    <name evidence="3" type="ORF">CWS72_10290</name>
</gene>
<name>A0A2N3PWC3_9PROT</name>
<sequence length="284" mass="29037">MTSTIAILAPGAMGGAVGRCLAAAGARVITVVEGRSERTAARAREAGMTAVSWTDIAAADLILSIVPPAEAVGLASSLAPILTESQRKPAFIDFNAVNPNTMNRVSAALAGSGCPIIDGSIIGPPPSPGKDATTFYVSGDDLDRTEILSGLGLKLRRIDGPLGAASALKMVYAGINKGAIALGTAMLLASVKADCAPDLSRELSESRPEVLARLVQGIPDMYGKAYRWVAEMREIAEFLGPDDPASGMFEAAAGLFARMAGDREGNRTLAKALNGVLGVSGDGA</sequence>
<dbReference type="AlphaFoldDB" id="A0A2N3PWC3"/>
<dbReference type="SUPFAM" id="SSF48179">
    <property type="entry name" value="6-phosphogluconate dehydrogenase C-terminal domain-like"/>
    <property type="match status" value="1"/>
</dbReference>
<protein>
    <submittedName>
        <fullName evidence="3">6-phosphogluconate dehydrogenase</fullName>
    </submittedName>
</protein>
<organism evidence="3 4">
    <name type="scientific">Telmatospirillum siberiense</name>
    <dbReference type="NCBI Taxonomy" id="382514"/>
    <lineage>
        <taxon>Bacteria</taxon>
        <taxon>Pseudomonadati</taxon>
        <taxon>Pseudomonadota</taxon>
        <taxon>Alphaproteobacteria</taxon>
        <taxon>Rhodospirillales</taxon>
        <taxon>Rhodospirillaceae</taxon>
        <taxon>Telmatospirillum</taxon>
    </lineage>
</organism>
<evidence type="ECO:0000259" key="2">
    <source>
        <dbReference type="Pfam" id="PF09130"/>
    </source>
</evidence>
<reference evidence="4" key="1">
    <citation type="submission" date="2017-12" db="EMBL/GenBank/DDBJ databases">
        <title>Draft genome sequence of Telmatospirillum siberiense 26-4b1T, an acidotolerant peatland alphaproteobacterium potentially involved in sulfur cycling.</title>
        <authorList>
            <person name="Hausmann B."/>
            <person name="Pjevac P."/>
            <person name="Schreck K."/>
            <person name="Herbold C.W."/>
            <person name="Daims H."/>
            <person name="Wagner M."/>
            <person name="Pester M."/>
            <person name="Loy A."/>
        </authorList>
    </citation>
    <scope>NUCLEOTIDE SEQUENCE [LARGE SCALE GENOMIC DNA]</scope>
    <source>
        <strain evidence="4">26-4b1</strain>
    </source>
</reference>
<dbReference type="Pfam" id="PF09130">
    <property type="entry name" value="DUF1932"/>
    <property type="match status" value="1"/>
</dbReference>
<dbReference type="InterPro" id="IPR036291">
    <property type="entry name" value="NAD(P)-bd_dom_sf"/>
</dbReference>
<comment type="caution">
    <text evidence="3">The sequence shown here is derived from an EMBL/GenBank/DDBJ whole genome shotgun (WGS) entry which is preliminary data.</text>
</comment>
<dbReference type="Proteomes" id="UP000233293">
    <property type="component" value="Unassembled WGS sequence"/>
</dbReference>
<dbReference type="Gene3D" id="3.40.50.720">
    <property type="entry name" value="NAD(P)-binding Rossmann-like Domain"/>
    <property type="match status" value="1"/>
</dbReference>
<evidence type="ECO:0000259" key="1">
    <source>
        <dbReference type="Pfam" id="PF03807"/>
    </source>
</evidence>
<dbReference type="EMBL" id="PIUM01000009">
    <property type="protein sequence ID" value="PKU24713.1"/>
    <property type="molecule type" value="Genomic_DNA"/>
</dbReference>
<evidence type="ECO:0000313" key="4">
    <source>
        <dbReference type="Proteomes" id="UP000233293"/>
    </source>
</evidence>
<feature type="domain" description="Phosphogluconate dehydrogenase NAD-binding putative C-terminal" evidence="2">
    <location>
        <begin position="192"/>
        <end position="258"/>
    </location>
</feature>
<dbReference type="InterPro" id="IPR013328">
    <property type="entry name" value="6PGD_dom2"/>
</dbReference>
<accession>A0A2N3PWC3</accession>
<dbReference type="Gene3D" id="1.10.1040.10">
    <property type="entry name" value="N-(1-d-carboxylethyl)-l-norvaline Dehydrogenase, domain 2"/>
    <property type="match status" value="1"/>
</dbReference>
<evidence type="ECO:0000313" key="3">
    <source>
        <dbReference type="EMBL" id="PKU24713.1"/>
    </source>
</evidence>
<dbReference type="InterPro" id="IPR015814">
    <property type="entry name" value="Pgluconate_DH_NAD-bd_C"/>
</dbReference>
<dbReference type="OrthoDB" id="1271986at2"/>
<proteinExistence type="predicted"/>